<proteinExistence type="predicted"/>
<dbReference type="EMBL" id="CP158295">
    <property type="protein sequence ID" value="XBV47741.1"/>
    <property type="molecule type" value="Genomic_DNA"/>
</dbReference>
<accession>A0AAU7U3Y1</accession>
<dbReference type="InterPro" id="IPR007337">
    <property type="entry name" value="RelB/DinJ"/>
</dbReference>
<dbReference type="AlphaFoldDB" id="A0AAU7U3Y1"/>
<dbReference type="Pfam" id="PF04221">
    <property type="entry name" value="RelB"/>
    <property type="match status" value="1"/>
</dbReference>
<dbReference type="RefSeq" id="WP_350262793.1">
    <property type="nucleotide sequence ID" value="NZ_CP158295.1"/>
</dbReference>
<dbReference type="InterPro" id="IPR013321">
    <property type="entry name" value="Arc_rbn_hlx_hlx"/>
</dbReference>
<sequence>MTTTQANFRIDADIKDQAEQTFILLGVTPSQAVNHFYQYVAEKGRLPFSVQTTVTLENDEDIYLRLLREIRICNMHLRYAELLSEKGDKPASLNKALSLAKSEASRAYDTLDEHMSSVAQYAHSLQEFGANHETGGVDQFLVQLRDRLWNIRLCPASDSTQIVSMHRDLYTSALILTFSHPTECDEDILECPHYVPDSYMVGGQ</sequence>
<keyword evidence="1" id="KW-0614">Plasmid</keyword>
<dbReference type="GO" id="GO:0043565">
    <property type="term" value="F:sequence-specific DNA binding"/>
    <property type="evidence" value="ECO:0007669"/>
    <property type="project" value="UniProtKB-ARBA"/>
</dbReference>
<name>A0AAU7U3Y1_9GAMM</name>
<protein>
    <submittedName>
        <fullName evidence="1">Type II toxin-antitoxin system RelB/DinJ family antitoxin</fullName>
    </submittedName>
</protein>
<dbReference type="NCBIfam" id="TIGR02384">
    <property type="entry name" value="RelB_DinJ"/>
    <property type="match status" value="1"/>
</dbReference>
<dbReference type="Gene3D" id="1.10.1220.10">
    <property type="entry name" value="Met repressor-like"/>
    <property type="match status" value="1"/>
</dbReference>
<evidence type="ECO:0000313" key="1">
    <source>
        <dbReference type="EMBL" id="XBV47741.1"/>
    </source>
</evidence>
<geneLocation type="plasmid" evidence="1">
    <name>plasmindC</name>
</geneLocation>
<gene>
    <name evidence="1" type="ORF">AAF463_25245</name>
</gene>
<reference evidence="1" key="1">
    <citation type="submission" date="2024-06" db="EMBL/GenBank/DDBJ databases">
        <title>Multiomics insights into the TNT degradation mechanism by Pantoea sp. BJ2 isolated from an ammunition destruction site.</title>
        <authorList>
            <person name="Luo J."/>
        </authorList>
    </citation>
    <scope>NUCLEOTIDE SEQUENCE</scope>
    <source>
        <strain evidence="1">BJ2</strain>
        <plasmid evidence="1">plasmindC</plasmid>
    </source>
</reference>
<dbReference type="GO" id="GO:0006355">
    <property type="term" value="P:regulation of DNA-templated transcription"/>
    <property type="evidence" value="ECO:0007669"/>
    <property type="project" value="InterPro"/>
</dbReference>
<organism evidence="1">
    <name type="scientific">Pantoea sp. BJ2</name>
    <dbReference type="NCBI Taxonomy" id="3141322"/>
    <lineage>
        <taxon>Bacteria</taxon>
        <taxon>Pseudomonadati</taxon>
        <taxon>Pseudomonadota</taxon>
        <taxon>Gammaproteobacteria</taxon>
        <taxon>Enterobacterales</taxon>
        <taxon>Erwiniaceae</taxon>
        <taxon>Pantoea</taxon>
    </lineage>
</organism>